<organism evidence="1 2">
    <name type="scientific">Diphasiastrum complanatum</name>
    <name type="common">Issler's clubmoss</name>
    <name type="synonym">Lycopodium complanatum</name>
    <dbReference type="NCBI Taxonomy" id="34168"/>
    <lineage>
        <taxon>Eukaryota</taxon>
        <taxon>Viridiplantae</taxon>
        <taxon>Streptophyta</taxon>
        <taxon>Embryophyta</taxon>
        <taxon>Tracheophyta</taxon>
        <taxon>Lycopodiopsida</taxon>
        <taxon>Lycopodiales</taxon>
        <taxon>Lycopodiaceae</taxon>
        <taxon>Lycopodioideae</taxon>
        <taxon>Diphasiastrum</taxon>
    </lineage>
</organism>
<name>A0ACC2C450_DIPCM</name>
<sequence>MVSKGGENPSGTQRLQQQGAEEDDNWQHVYFSADGFLFSDGSFKQKVSSDIGEQRFSSSSMEQSFQQLSSAKNTPSRQELLSIVRKHSESLGQSGEDDRAAGSGGELDMRFWKELLNMFFICGGDAAKSSHDDDLVFFVRLMSFHYSDGGFGEEGQPYFVRRWLPELDKVIGENSWEVDWCRSFYLNLIAHTSYSLTVAICSEESLHNYQKSTGTPLTPIYKVTKRVYASPSRVDFQKNHSKGSETVAAYPNIYFDVDNYDDTFDSVILKEEGDCFCVLLHAYGGAAIPGGENQGNGDEVTQNGFANGPILGDTQGANSSRVTLFSGFVNYDLVCSAFEAGKGNLGGLLHLGDNGGRSERLVMRGPKGRGQVDVIVSCLASRVHEKIESPSSASATRGPKSGIDSILRKVVVVAKNAYAAASSTGRSSDGSLSLRCCLLSLSLPWDSLAYDLLFKGAPKEIA</sequence>
<evidence type="ECO:0000313" key="1">
    <source>
        <dbReference type="EMBL" id="KAJ7536417.1"/>
    </source>
</evidence>
<protein>
    <submittedName>
        <fullName evidence="1">Uncharacterized protein</fullName>
    </submittedName>
</protein>
<dbReference type="Proteomes" id="UP001162992">
    <property type="component" value="Chromosome 12"/>
</dbReference>
<evidence type="ECO:0000313" key="2">
    <source>
        <dbReference type="Proteomes" id="UP001162992"/>
    </source>
</evidence>
<accession>A0ACC2C450</accession>
<proteinExistence type="predicted"/>
<reference evidence="2" key="1">
    <citation type="journal article" date="2024" name="Proc. Natl. Acad. Sci. U.S.A.">
        <title>Extraordinary preservation of gene collinearity over three hundred million years revealed in homosporous lycophytes.</title>
        <authorList>
            <person name="Li C."/>
            <person name="Wickell D."/>
            <person name="Kuo L.Y."/>
            <person name="Chen X."/>
            <person name="Nie B."/>
            <person name="Liao X."/>
            <person name="Peng D."/>
            <person name="Ji J."/>
            <person name="Jenkins J."/>
            <person name="Williams M."/>
            <person name="Shu S."/>
            <person name="Plott C."/>
            <person name="Barry K."/>
            <person name="Rajasekar S."/>
            <person name="Grimwood J."/>
            <person name="Han X."/>
            <person name="Sun S."/>
            <person name="Hou Z."/>
            <person name="He W."/>
            <person name="Dai G."/>
            <person name="Sun C."/>
            <person name="Schmutz J."/>
            <person name="Leebens-Mack J.H."/>
            <person name="Li F.W."/>
            <person name="Wang L."/>
        </authorList>
    </citation>
    <scope>NUCLEOTIDE SEQUENCE [LARGE SCALE GENOMIC DNA]</scope>
    <source>
        <strain evidence="2">cv. PW_Plant_1</strain>
    </source>
</reference>
<gene>
    <name evidence="1" type="ORF">O6H91_12G068700</name>
</gene>
<dbReference type="EMBL" id="CM055103">
    <property type="protein sequence ID" value="KAJ7536417.1"/>
    <property type="molecule type" value="Genomic_DNA"/>
</dbReference>
<comment type="caution">
    <text evidence="1">The sequence shown here is derived from an EMBL/GenBank/DDBJ whole genome shotgun (WGS) entry which is preliminary data.</text>
</comment>
<keyword evidence="2" id="KW-1185">Reference proteome</keyword>